<dbReference type="GO" id="GO:0016887">
    <property type="term" value="F:ATP hydrolysis activity"/>
    <property type="evidence" value="ECO:0007669"/>
    <property type="project" value="InterPro"/>
</dbReference>
<sequence length="84" mass="9074">MSKNDMADEGFADCSMDLLLGDPSKLPPLLEGIRWMSFLEEYGLSGILADDMGLGKTLQALCLLALKVAGKPAAKVTFIFFNMS</sequence>
<evidence type="ECO:0000313" key="3">
    <source>
        <dbReference type="WBParaSite" id="PEQ_0000769501-mRNA-1"/>
    </source>
</evidence>
<keyword evidence="2" id="KW-1185">Reference proteome</keyword>
<feature type="domain" description="SNF2 N-terminal" evidence="1">
    <location>
        <begin position="31"/>
        <end position="69"/>
    </location>
</feature>
<dbReference type="Pfam" id="PF00176">
    <property type="entry name" value="SNF2-rel_dom"/>
    <property type="match status" value="1"/>
</dbReference>
<dbReference type="InterPro" id="IPR027417">
    <property type="entry name" value="P-loop_NTPase"/>
</dbReference>
<dbReference type="Proteomes" id="UP000887564">
    <property type="component" value="Unplaced"/>
</dbReference>
<dbReference type="WBParaSite" id="PEQ_0000769501-mRNA-1">
    <property type="protein sequence ID" value="PEQ_0000769501-mRNA-1"/>
    <property type="gene ID" value="PEQ_0000769501"/>
</dbReference>
<organism evidence="2 3">
    <name type="scientific">Parascaris equorum</name>
    <name type="common">Equine roundworm</name>
    <dbReference type="NCBI Taxonomy" id="6256"/>
    <lineage>
        <taxon>Eukaryota</taxon>
        <taxon>Metazoa</taxon>
        <taxon>Ecdysozoa</taxon>
        <taxon>Nematoda</taxon>
        <taxon>Chromadorea</taxon>
        <taxon>Rhabditida</taxon>
        <taxon>Spirurina</taxon>
        <taxon>Ascaridomorpha</taxon>
        <taxon>Ascaridoidea</taxon>
        <taxon>Ascarididae</taxon>
        <taxon>Parascaris</taxon>
    </lineage>
</organism>
<dbReference type="PANTHER" id="PTHR36498:SF1">
    <property type="entry name" value="TATA-BINDING PROTEIN-ASSOCIATED FACTOR 172"/>
    <property type="match status" value="1"/>
</dbReference>
<dbReference type="GO" id="GO:0003677">
    <property type="term" value="F:DNA binding"/>
    <property type="evidence" value="ECO:0007669"/>
    <property type="project" value="InterPro"/>
</dbReference>
<evidence type="ECO:0000259" key="1">
    <source>
        <dbReference type="Pfam" id="PF00176"/>
    </source>
</evidence>
<dbReference type="PANTHER" id="PTHR36498">
    <property type="entry name" value="TATA-BINDING PROTEIN-ASSOCIATED FACTOR 172"/>
    <property type="match status" value="1"/>
</dbReference>
<proteinExistence type="predicted"/>
<accession>A0A914S060</accession>
<protein>
    <submittedName>
        <fullName evidence="3">SNF2 N-terminal domain-containing protein</fullName>
    </submittedName>
</protein>
<dbReference type="Gene3D" id="3.40.50.10810">
    <property type="entry name" value="Tandem AAA-ATPase domain"/>
    <property type="match status" value="1"/>
</dbReference>
<dbReference type="InterPro" id="IPR000330">
    <property type="entry name" value="SNF2_N"/>
</dbReference>
<evidence type="ECO:0000313" key="2">
    <source>
        <dbReference type="Proteomes" id="UP000887564"/>
    </source>
</evidence>
<dbReference type="AlphaFoldDB" id="A0A914S060"/>
<dbReference type="SUPFAM" id="SSF52540">
    <property type="entry name" value="P-loop containing nucleoside triphosphate hydrolases"/>
    <property type="match status" value="1"/>
</dbReference>
<dbReference type="InterPro" id="IPR038718">
    <property type="entry name" value="SNF2-like_sf"/>
</dbReference>
<dbReference type="GO" id="GO:0005524">
    <property type="term" value="F:ATP binding"/>
    <property type="evidence" value="ECO:0007669"/>
    <property type="project" value="InterPro"/>
</dbReference>
<dbReference type="GO" id="GO:0017025">
    <property type="term" value="F:TBP-class protein binding"/>
    <property type="evidence" value="ECO:0007669"/>
    <property type="project" value="InterPro"/>
</dbReference>
<name>A0A914S060_PAREQ</name>
<dbReference type="InterPro" id="IPR044972">
    <property type="entry name" value="Mot1"/>
</dbReference>
<reference evidence="3" key="1">
    <citation type="submission" date="2022-11" db="UniProtKB">
        <authorList>
            <consortium name="WormBaseParasite"/>
        </authorList>
    </citation>
    <scope>IDENTIFICATION</scope>
</reference>